<keyword evidence="2" id="KW-1185">Reference proteome</keyword>
<sequence>MVLGDFNDILAKEDRIGKRVKYSNNSDLLTCVNTCHLEDIKYNGNYYTWNNRQQGDDKICSKIDRALAKNAWLNCFPNAEVYFPLEGNYYHSPAILSAVPDMINGKKPFRYFRMWKYPNFKEIIKDSWYKHVAGFNNLQDEDNAAKKTLEACQHDLNRDPLNHNAIKKEKEAREKAMMAQKAYCNYLSQKAKHSWIKEGRQEF</sequence>
<organism evidence="1 2">
    <name type="scientific">Vicia faba</name>
    <name type="common">Broad bean</name>
    <name type="synonym">Faba vulgaris</name>
    <dbReference type="NCBI Taxonomy" id="3906"/>
    <lineage>
        <taxon>Eukaryota</taxon>
        <taxon>Viridiplantae</taxon>
        <taxon>Streptophyta</taxon>
        <taxon>Embryophyta</taxon>
        <taxon>Tracheophyta</taxon>
        <taxon>Spermatophyta</taxon>
        <taxon>Magnoliopsida</taxon>
        <taxon>eudicotyledons</taxon>
        <taxon>Gunneridae</taxon>
        <taxon>Pentapetalae</taxon>
        <taxon>rosids</taxon>
        <taxon>fabids</taxon>
        <taxon>Fabales</taxon>
        <taxon>Fabaceae</taxon>
        <taxon>Papilionoideae</taxon>
        <taxon>50 kb inversion clade</taxon>
        <taxon>NPAAA clade</taxon>
        <taxon>Hologalegina</taxon>
        <taxon>IRL clade</taxon>
        <taxon>Fabeae</taxon>
        <taxon>Vicia</taxon>
    </lineage>
</organism>
<dbReference type="Gene3D" id="3.60.10.10">
    <property type="entry name" value="Endonuclease/exonuclease/phosphatase"/>
    <property type="match status" value="1"/>
</dbReference>
<protein>
    <submittedName>
        <fullName evidence="1">Uncharacterized protein</fullName>
    </submittedName>
</protein>
<reference evidence="1 2" key="1">
    <citation type="submission" date="2023-01" db="EMBL/GenBank/DDBJ databases">
        <authorList>
            <person name="Kreplak J."/>
        </authorList>
    </citation>
    <scope>NUCLEOTIDE SEQUENCE [LARGE SCALE GENOMIC DNA]</scope>
</reference>
<dbReference type="Proteomes" id="UP001157006">
    <property type="component" value="Chromosome 4"/>
</dbReference>
<dbReference type="AlphaFoldDB" id="A0AAV1AFG1"/>
<dbReference type="EMBL" id="OX451739">
    <property type="protein sequence ID" value="CAI8609011.1"/>
    <property type="molecule type" value="Genomic_DNA"/>
</dbReference>
<dbReference type="PANTHER" id="PTHR33710:SF81">
    <property type="entry name" value="ENDONUCLEASE_EXONUCLEASE_PHOSPHATASE DOMAIN-CONTAINING PROTEIN"/>
    <property type="match status" value="1"/>
</dbReference>
<dbReference type="SUPFAM" id="SSF56219">
    <property type="entry name" value="DNase I-like"/>
    <property type="match status" value="1"/>
</dbReference>
<evidence type="ECO:0000313" key="2">
    <source>
        <dbReference type="Proteomes" id="UP001157006"/>
    </source>
</evidence>
<accession>A0AAV1AFG1</accession>
<dbReference type="InterPro" id="IPR036691">
    <property type="entry name" value="Endo/exonu/phosph_ase_sf"/>
</dbReference>
<name>A0AAV1AFG1_VICFA</name>
<dbReference type="PANTHER" id="PTHR33710">
    <property type="entry name" value="BNAC02G09200D PROTEIN"/>
    <property type="match status" value="1"/>
</dbReference>
<evidence type="ECO:0000313" key="1">
    <source>
        <dbReference type="EMBL" id="CAI8609011.1"/>
    </source>
</evidence>
<gene>
    <name evidence="1" type="ORF">VFH_IV112680</name>
</gene>
<proteinExistence type="predicted"/>